<organism evidence="9 10">
    <name type="scientific">Sphingobacterium psychroaquaticum</name>
    <dbReference type="NCBI Taxonomy" id="561061"/>
    <lineage>
        <taxon>Bacteria</taxon>
        <taxon>Pseudomonadati</taxon>
        <taxon>Bacteroidota</taxon>
        <taxon>Sphingobacteriia</taxon>
        <taxon>Sphingobacteriales</taxon>
        <taxon>Sphingobacteriaceae</taxon>
        <taxon>Sphingobacterium</taxon>
    </lineage>
</organism>
<evidence type="ECO:0000256" key="8">
    <source>
        <dbReference type="ARBA" id="ARBA00023004"/>
    </source>
</evidence>
<dbReference type="RefSeq" id="WP_085471615.1">
    <property type="nucleotide sequence ID" value="NZ_CP038029.1"/>
</dbReference>
<evidence type="ECO:0000256" key="5">
    <source>
        <dbReference type="ARBA" id="ARBA00022617"/>
    </source>
</evidence>
<dbReference type="GO" id="GO:0020037">
    <property type="term" value="F:heme binding"/>
    <property type="evidence" value="ECO:0007669"/>
    <property type="project" value="InterPro"/>
</dbReference>
<dbReference type="AlphaFoldDB" id="A0A1X7IFC5"/>
<dbReference type="EMBL" id="FXAU01000001">
    <property type="protein sequence ID" value="SMG13415.1"/>
    <property type="molecule type" value="Genomic_DNA"/>
</dbReference>
<dbReference type="STRING" id="561061.SAMN05660862_0771"/>
<evidence type="ECO:0000256" key="7">
    <source>
        <dbReference type="ARBA" id="ARBA00022982"/>
    </source>
</evidence>
<gene>
    <name evidence="9" type="ORF">SAMN05660862_0771</name>
</gene>
<dbReference type="GO" id="GO:0030077">
    <property type="term" value="C:plasma membrane light-harvesting complex"/>
    <property type="evidence" value="ECO:0007669"/>
    <property type="project" value="InterPro"/>
</dbReference>
<dbReference type="OrthoDB" id="951235at2"/>
<dbReference type="NCBIfam" id="NF033196">
    <property type="entry name" value="c_type_nonphoto"/>
    <property type="match status" value="1"/>
</dbReference>
<evidence type="ECO:0000256" key="1">
    <source>
        <dbReference type="ARBA" id="ARBA00003196"/>
    </source>
</evidence>
<dbReference type="InterPro" id="IPR036280">
    <property type="entry name" value="Multihaem_cyt_sf"/>
</dbReference>
<evidence type="ECO:0000256" key="2">
    <source>
        <dbReference type="ARBA" id="ARBA00015978"/>
    </source>
</evidence>
<dbReference type="Pfam" id="PF02276">
    <property type="entry name" value="CytoC_RC"/>
    <property type="match status" value="1"/>
</dbReference>
<name>A0A1X7IFC5_9SPHI</name>
<dbReference type="InterPro" id="IPR003158">
    <property type="entry name" value="Photosyn_RC_cyt_c-su"/>
</dbReference>
<evidence type="ECO:0000313" key="9">
    <source>
        <dbReference type="EMBL" id="SMG13415.1"/>
    </source>
</evidence>
<dbReference type="GO" id="GO:0005506">
    <property type="term" value="F:iron ion binding"/>
    <property type="evidence" value="ECO:0007669"/>
    <property type="project" value="InterPro"/>
</dbReference>
<keyword evidence="3" id="KW-0813">Transport</keyword>
<dbReference type="SUPFAM" id="SSF48695">
    <property type="entry name" value="Multiheme cytochromes"/>
    <property type="match status" value="1"/>
</dbReference>
<dbReference type="Proteomes" id="UP000192980">
    <property type="component" value="Unassembled WGS sequence"/>
</dbReference>
<evidence type="ECO:0000256" key="4">
    <source>
        <dbReference type="ARBA" id="ARBA00022531"/>
    </source>
</evidence>
<protein>
    <recommendedName>
        <fullName evidence="2">Photosynthetic reaction center cytochrome c subunit</fullName>
    </recommendedName>
</protein>
<keyword evidence="7" id="KW-0249">Electron transport</keyword>
<keyword evidence="5" id="KW-0349">Heme</keyword>
<keyword evidence="6" id="KW-0479">Metal-binding</keyword>
<proteinExistence type="predicted"/>
<reference evidence="9 10" key="1">
    <citation type="submission" date="2017-04" db="EMBL/GenBank/DDBJ databases">
        <authorList>
            <person name="Afonso C.L."/>
            <person name="Miller P.J."/>
            <person name="Scott M.A."/>
            <person name="Spackman E."/>
            <person name="Goraichik I."/>
            <person name="Dimitrov K.M."/>
            <person name="Suarez D.L."/>
            <person name="Swayne D.E."/>
        </authorList>
    </citation>
    <scope>NUCLEOTIDE SEQUENCE [LARGE SCALE GENOMIC DNA]</scope>
    <source>
        <strain evidence="9 10">DSM 22418</strain>
    </source>
</reference>
<evidence type="ECO:0000256" key="6">
    <source>
        <dbReference type="ARBA" id="ARBA00022723"/>
    </source>
</evidence>
<dbReference type="GO" id="GO:0009055">
    <property type="term" value="F:electron transfer activity"/>
    <property type="evidence" value="ECO:0007669"/>
    <property type="project" value="InterPro"/>
</dbReference>
<evidence type="ECO:0000313" key="10">
    <source>
        <dbReference type="Proteomes" id="UP000192980"/>
    </source>
</evidence>
<comment type="function">
    <text evidence="1">The reaction center of purple bacteria contains a tightly bound cytochrome molecule which re-reduces the photo oxidized primary electron donor.</text>
</comment>
<accession>A0A1X7IFC5</accession>
<dbReference type="InterPro" id="IPR023119">
    <property type="entry name" value="Multihaem_cyt_PRC_cyt_su-like"/>
</dbReference>
<keyword evidence="4" id="KW-0602">Photosynthesis</keyword>
<keyword evidence="8" id="KW-0408">Iron</keyword>
<keyword evidence="10" id="KW-1185">Reference proteome</keyword>
<evidence type="ECO:0000256" key="3">
    <source>
        <dbReference type="ARBA" id="ARBA00022448"/>
    </source>
</evidence>
<dbReference type="GO" id="GO:0019684">
    <property type="term" value="P:photosynthesis, light reaction"/>
    <property type="evidence" value="ECO:0007669"/>
    <property type="project" value="InterPro"/>
</dbReference>
<sequence length="134" mass="14967">MRTKQLSVLIGCAIAIITITAFTTTNQQQGPKPTNLKVLPKNISNEELEKTMKAFNVALGVKCGHCHAPKSNGEKGLDFASDSKKEKEIARGMMRMTKKINKQYFKYRNEEGALKQIDCETCHNGKPEAKIVLR</sequence>
<dbReference type="Gene3D" id="1.10.468.10">
    <property type="entry name" value="Photosynthetic Reaction Center, subunit C, domain 2"/>
    <property type="match status" value="1"/>
</dbReference>